<sequence length="234" mass="24816">MRGRWMVARGVGLPGMRVGAGFISEVDMVSQSGRAPLREGVVLPTLAEEGLGMFVVGAREGDRFGDAAAEMSRTREGQGMVGERKTLGSGACQEEPPGSRCSSRPDRRGCHSWGVWPGLGYVAKEGRPRKAGVKDNGQGEAFGTTLDLATSEMPPRLETAWAREKAGTRSWWLGWGSSVVATGDGRTVGCLPGRISATMAVGSRVPRSLATGRWWVGSLEGHRICCLGKAEAVD</sequence>
<dbReference type="EMBL" id="CM042885">
    <property type="protein sequence ID" value="KAI4365441.1"/>
    <property type="molecule type" value="Genomic_DNA"/>
</dbReference>
<evidence type="ECO:0000313" key="1">
    <source>
        <dbReference type="EMBL" id="KAI4365441.1"/>
    </source>
</evidence>
<reference evidence="2" key="1">
    <citation type="journal article" date="2023" name="Front. Plant Sci.">
        <title>Chromosomal-level genome assembly of Melastoma candidum provides insights into trichome evolution.</title>
        <authorList>
            <person name="Zhong Y."/>
            <person name="Wu W."/>
            <person name="Sun C."/>
            <person name="Zou P."/>
            <person name="Liu Y."/>
            <person name="Dai S."/>
            <person name="Zhou R."/>
        </authorList>
    </citation>
    <scope>NUCLEOTIDE SEQUENCE [LARGE SCALE GENOMIC DNA]</scope>
</reference>
<comment type="caution">
    <text evidence="1">The sequence shown here is derived from an EMBL/GenBank/DDBJ whole genome shotgun (WGS) entry which is preliminary data.</text>
</comment>
<organism evidence="1 2">
    <name type="scientific">Melastoma candidum</name>
    <dbReference type="NCBI Taxonomy" id="119954"/>
    <lineage>
        <taxon>Eukaryota</taxon>
        <taxon>Viridiplantae</taxon>
        <taxon>Streptophyta</taxon>
        <taxon>Embryophyta</taxon>
        <taxon>Tracheophyta</taxon>
        <taxon>Spermatophyta</taxon>
        <taxon>Magnoliopsida</taxon>
        <taxon>eudicotyledons</taxon>
        <taxon>Gunneridae</taxon>
        <taxon>Pentapetalae</taxon>
        <taxon>rosids</taxon>
        <taxon>malvids</taxon>
        <taxon>Myrtales</taxon>
        <taxon>Melastomataceae</taxon>
        <taxon>Melastomatoideae</taxon>
        <taxon>Melastomateae</taxon>
        <taxon>Melastoma</taxon>
    </lineage>
</organism>
<name>A0ACB9QG26_9MYRT</name>
<keyword evidence="2" id="KW-1185">Reference proteome</keyword>
<proteinExistence type="predicted"/>
<dbReference type="Proteomes" id="UP001057402">
    <property type="component" value="Chromosome 6"/>
</dbReference>
<accession>A0ACB9QG26</accession>
<evidence type="ECO:0000313" key="2">
    <source>
        <dbReference type="Proteomes" id="UP001057402"/>
    </source>
</evidence>
<gene>
    <name evidence="1" type="ORF">MLD38_021425</name>
</gene>
<protein>
    <submittedName>
        <fullName evidence="1">Uncharacterized protein</fullName>
    </submittedName>
</protein>